<dbReference type="InterPro" id="IPR003773">
    <property type="entry name" value="Menaquinone_biosynth"/>
</dbReference>
<evidence type="ECO:0000256" key="4">
    <source>
        <dbReference type="HAMAP-Rule" id="MF_00995"/>
    </source>
</evidence>
<dbReference type="GO" id="GO:0009234">
    <property type="term" value="P:menaquinone biosynthetic process"/>
    <property type="evidence" value="ECO:0007669"/>
    <property type="project" value="UniProtKB-UniRule"/>
</dbReference>
<name>A0A3B8N9K2_9BACT</name>
<accession>A0A3B8N9K2</accession>
<dbReference type="Pfam" id="PF02621">
    <property type="entry name" value="VitK2_biosynth"/>
    <property type="match status" value="1"/>
</dbReference>
<dbReference type="InterPro" id="IPR030868">
    <property type="entry name" value="MqnA"/>
</dbReference>
<dbReference type="UniPathway" id="UPA00079"/>
<reference evidence="5 6" key="1">
    <citation type="journal article" date="2018" name="Nat. Biotechnol.">
        <title>A standardized bacterial taxonomy based on genome phylogeny substantially revises the tree of life.</title>
        <authorList>
            <person name="Parks D.H."/>
            <person name="Chuvochina M."/>
            <person name="Waite D.W."/>
            <person name="Rinke C."/>
            <person name="Skarshewski A."/>
            <person name="Chaumeil P.A."/>
            <person name="Hugenholtz P."/>
        </authorList>
    </citation>
    <scope>NUCLEOTIDE SEQUENCE [LARGE SCALE GENOMIC DNA]</scope>
    <source>
        <strain evidence="5">UBA12529</strain>
    </source>
</reference>
<comment type="caution">
    <text evidence="5">The sequence shown here is derived from an EMBL/GenBank/DDBJ whole genome shotgun (WGS) entry which is preliminary data.</text>
</comment>
<proteinExistence type="inferred from homology"/>
<comment type="function">
    <text evidence="4">Catalyzes the dehydration of chorismate into 3-[(1-carboxyvinyl)oxy]benzoate, a step in the biosynthesis of menaquinone (MK, vitamin K2).</text>
</comment>
<sequence length="297" mass="34827">MTLRRRWYLLSTLTRRLSIGFMDKLKIGIPLYINTLPLLFYLPKENQRIELMLEVPKKLNQLLRQNVLCASLSSSIVYAKNPQEFYLLPDLSISAVGEVKSVVLYHKEDLQDLDGQPVGITPETESSFWLLRVLLEEFIGVKPKYVELSKNWGALSDQEREELKGYLAIGDEALILQHKKDERYDITDLAELWLKYTHFPFVFALFILKKEFISFKQALADFCLNLYSARAKAFSNLKEVVTHSHLHLPKDFVYNYLTHLEYDFSGLKQRAYLYFCEILYKKKLISYMPELNFFPIG</sequence>
<dbReference type="AlphaFoldDB" id="A0A3B8N9K2"/>
<dbReference type="HAMAP" id="MF_00995">
    <property type="entry name" value="MqnA"/>
    <property type="match status" value="1"/>
</dbReference>
<evidence type="ECO:0000313" key="5">
    <source>
        <dbReference type="EMBL" id="HAA83334.1"/>
    </source>
</evidence>
<dbReference type="Gene3D" id="3.40.190.10">
    <property type="entry name" value="Periplasmic binding protein-like II"/>
    <property type="match status" value="2"/>
</dbReference>
<dbReference type="PANTHER" id="PTHR37690">
    <property type="entry name" value="CHORISMATE DEHYDRATASE"/>
    <property type="match status" value="1"/>
</dbReference>
<keyword evidence="2 4" id="KW-0474">Menaquinone biosynthesis</keyword>
<comment type="similarity">
    <text evidence="4">Belongs to the MqnA/MqnD family. MqnA subfamily.</text>
</comment>
<dbReference type="EC" id="4.2.1.151" evidence="4"/>
<comment type="pathway">
    <text evidence="1 4">Quinol/quinone metabolism; menaquinone biosynthesis.</text>
</comment>
<organism evidence="5 6">
    <name type="scientific">Thermodesulfobacterium commune</name>
    <dbReference type="NCBI Taxonomy" id="1741"/>
    <lineage>
        <taxon>Bacteria</taxon>
        <taxon>Pseudomonadati</taxon>
        <taxon>Thermodesulfobacteriota</taxon>
        <taxon>Thermodesulfobacteria</taxon>
        <taxon>Thermodesulfobacteriales</taxon>
        <taxon>Thermodesulfobacteriaceae</taxon>
        <taxon>Thermodesulfobacterium</taxon>
    </lineage>
</organism>
<evidence type="ECO:0000256" key="2">
    <source>
        <dbReference type="ARBA" id="ARBA00022428"/>
    </source>
</evidence>
<evidence type="ECO:0000256" key="1">
    <source>
        <dbReference type="ARBA" id="ARBA00004863"/>
    </source>
</evidence>
<dbReference type="EMBL" id="DLVE01000011">
    <property type="protein sequence ID" value="HAA83334.1"/>
    <property type="molecule type" value="Genomic_DNA"/>
</dbReference>
<protein>
    <recommendedName>
        <fullName evidence="4">Chorismate dehydratase</fullName>
        <ecNumber evidence="4">4.2.1.151</ecNumber>
    </recommendedName>
    <alternativeName>
        <fullName evidence="4">Menaquinone biosynthetic enzyme MqnA</fullName>
    </alternativeName>
</protein>
<evidence type="ECO:0000256" key="3">
    <source>
        <dbReference type="ARBA" id="ARBA00023239"/>
    </source>
</evidence>
<evidence type="ECO:0000313" key="6">
    <source>
        <dbReference type="Proteomes" id="UP000257240"/>
    </source>
</evidence>
<gene>
    <name evidence="4" type="primary">mqnA</name>
    <name evidence="5" type="ORF">DCE01_00865</name>
</gene>
<dbReference type="Proteomes" id="UP000257240">
    <property type="component" value="Unassembled WGS sequence"/>
</dbReference>
<dbReference type="SUPFAM" id="SSF53850">
    <property type="entry name" value="Periplasmic binding protein-like II"/>
    <property type="match status" value="1"/>
</dbReference>
<keyword evidence="3 4" id="KW-0456">Lyase</keyword>
<dbReference type="GO" id="GO:0016836">
    <property type="term" value="F:hydro-lyase activity"/>
    <property type="evidence" value="ECO:0007669"/>
    <property type="project" value="UniProtKB-UniRule"/>
</dbReference>
<comment type="catalytic activity">
    <reaction evidence="4">
        <text>chorismate = 3-[(1-carboxyvinyl)-oxy]benzoate + H2O</text>
        <dbReference type="Rhea" id="RHEA:40051"/>
        <dbReference type="ChEBI" id="CHEBI:15377"/>
        <dbReference type="ChEBI" id="CHEBI:29748"/>
        <dbReference type="ChEBI" id="CHEBI:76981"/>
        <dbReference type="EC" id="4.2.1.151"/>
    </reaction>
</comment>
<dbReference type="PANTHER" id="PTHR37690:SF1">
    <property type="entry name" value="CHORISMATE DEHYDRATASE"/>
    <property type="match status" value="1"/>
</dbReference>
<dbReference type="CDD" id="cd13634">
    <property type="entry name" value="PBP2_Sco4506"/>
    <property type="match status" value="1"/>
</dbReference>